<feature type="domain" description="Methyltransferase small" evidence="3">
    <location>
        <begin position="32"/>
        <end position="165"/>
    </location>
</feature>
<reference evidence="4 5" key="1">
    <citation type="submission" date="2017-05" db="EMBL/GenBank/DDBJ databases">
        <authorList>
            <person name="Song R."/>
            <person name="Chenine A.L."/>
            <person name="Ruprecht R.M."/>
        </authorList>
    </citation>
    <scope>NUCLEOTIDE SEQUENCE [LARGE SCALE GENOMIC DNA]</scope>
    <source>
        <strain evidence="4 5">CECT 8489</strain>
    </source>
</reference>
<dbReference type="InterPro" id="IPR029063">
    <property type="entry name" value="SAM-dependent_MTases_sf"/>
</dbReference>
<dbReference type="InterPro" id="IPR050210">
    <property type="entry name" value="tRNA_Adenine-N(6)_MTase"/>
</dbReference>
<proteinExistence type="predicted"/>
<dbReference type="Gene3D" id="3.40.50.150">
    <property type="entry name" value="Vaccinia Virus protein VP39"/>
    <property type="match status" value="1"/>
</dbReference>
<dbReference type="GO" id="GO:0008170">
    <property type="term" value="F:N-methyltransferase activity"/>
    <property type="evidence" value="ECO:0007669"/>
    <property type="project" value="UniProtKB-ARBA"/>
</dbReference>
<keyword evidence="5" id="KW-1185">Reference proteome</keyword>
<dbReference type="RefSeq" id="WP_093973145.1">
    <property type="nucleotide sequence ID" value="NZ_FXXQ01000003.1"/>
</dbReference>
<sequence length="254" mass="27525">MTETTEDRFLDGALKLLQPAKGYRAGADPVFLAAATDAKPDQRVLELGCGVGVALFCLMHRVPDLEVVGVERNPELADLARLNAKAGNFAAEIITADLSELPVNLKARSFDQVIANPPFFDRTRGTSAAETSREGGRGEDTPLATWIDVAVRRLAPGGTLTLIQRTERLQSILSLFDERLGSIRITPLSSREGRPSQNAIVAAKKGGRASLVLEAPLVLHDGARHDGDRDSYSRQAKKILRDGQSLSDVRLVHR</sequence>
<accession>A0A238IZ65</accession>
<evidence type="ECO:0000256" key="1">
    <source>
        <dbReference type="ARBA" id="ARBA00022603"/>
    </source>
</evidence>
<evidence type="ECO:0000259" key="3">
    <source>
        <dbReference type="Pfam" id="PF05175"/>
    </source>
</evidence>
<dbReference type="PANTHER" id="PTHR47739">
    <property type="entry name" value="TRNA1(VAL) (ADENINE(37)-N6)-METHYLTRANSFERASE"/>
    <property type="match status" value="1"/>
</dbReference>
<dbReference type="Proteomes" id="UP000201838">
    <property type="component" value="Unassembled WGS sequence"/>
</dbReference>
<name>A0A238IZ65_9RHOB</name>
<evidence type="ECO:0000313" key="4">
    <source>
        <dbReference type="EMBL" id="SMX23155.1"/>
    </source>
</evidence>
<evidence type="ECO:0000256" key="2">
    <source>
        <dbReference type="ARBA" id="ARBA00022691"/>
    </source>
</evidence>
<dbReference type="OrthoDB" id="5489421at2"/>
<organism evidence="4 5">
    <name type="scientific">Boseongicola aestuarii</name>
    <dbReference type="NCBI Taxonomy" id="1470561"/>
    <lineage>
        <taxon>Bacteria</taxon>
        <taxon>Pseudomonadati</taxon>
        <taxon>Pseudomonadota</taxon>
        <taxon>Alphaproteobacteria</taxon>
        <taxon>Rhodobacterales</taxon>
        <taxon>Paracoccaceae</taxon>
        <taxon>Boseongicola</taxon>
    </lineage>
</organism>
<dbReference type="Pfam" id="PF05175">
    <property type="entry name" value="MTS"/>
    <property type="match status" value="1"/>
</dbReference>
<dbReference type="EC" id="2.1.1.-" evidence="4"/>
<dbReference type="GO" id="GO:0003676">
    <property type="term" value="F:nucleic acid binding"/>
    <property type="evidence" value="ECO:0007669"/>
    <property type="project" value="InterPro"/>
</dbReference>
<dbReference type="GO" id="GO:0032259">
    <property type="term" value="P:methylation"/>
    <property type="evidence" value="ECO:0007669"/>
    <property type="project" value="UniProtKB-KW"/>
</dbReference>
<dbReference type="CDD" id="cd02440">
    <property type="entry name" value="AdoMet_MTases"/>
    <property type="match status" value="1"/>
</dbReference>
<keyword evidence="4" id="KW-0808">Transferase</keyword>
<keyword evidence="1 4" id="KW-0489">Methyltransferase</keyword>
<dbReference type="InterPro" id="IPR007848">
    <property type="entry name" value="Small_mtfrase_dom"/>
</dbReference>
<evidence type="ECO:0000313" key="5">
    <source>
        <dbReference type="Proteomes" id="UP000201838"/>
    </source>
</evidence>
<keyword evidence="2" id="KW-0949">S-adenosyl-L-methionine</keyword>
<protein>
    <submittedName>
        <fullName evidence="4">Release factor glutamine methyltransferase</fullName>
        <ecNumber evidence="4">2.1.1.-</ecNumber>
    </submittedName>
</protein>
<gene>
    <name evidence="4" type="primary">prmC_2</name>
    <name evidence="4" type="ORF">BOA8489_01259</name>
</gene>
<dbReference type="GO" id="GO:0008757">
    <property type="term" value="F:S-adenosylmethionine-dependent methyltransferase activity"/>
    <property type="evidence" value="ECO:0007669"/>
    <property type="project" value="UniProtKB-ARBA"/>
</dbReference>
<dbReference type="PROSITE" id="PS00092">
    <property type="entry name" value="N6_MTASE"/>
    <property type="match status" value="1"/>
</dbReference>
<dbReference type="PANTHER" id="PTHR47739:SF1">
    <property type="entry name" value="TRNA1(VAL) (ADENINE(37)-N6)-METHYLTRANSFERASE"/>
    <property type="match status" value="1"/>
</dbReference>
<dbReference type="AlphaFoldDB" id="A0A238IZ65"/>
<dbReference type="InterPro" id="IPR002052">
    <property type="entry name" value="DNA_methylase_N6_adenine_CS"/>
</dbReference>
<dbReference type="SUPFAM" id="SSF53335">
    <property type="entry name" value="S-adenosyl-L-methionine-dependent methyltransferases"/>
    <property type="match status" value="1"/>
</dbReference>
<dbReference type="EMBL" id="FXXQ01000003">
    <property type="protein sequence ID" value="SMX23155.1"/>
    <property type="molecule type" value="Genomic_DNA"/>
</dbReference>